<evidence type="ECO:0000313" key="3">
    <source>
        <dbReference type="Proteomes" id="UP001409585"/>
    </source>
</evidence>
<dbReference type="AlphaFoldDB" id="A0AAV3U4G9"/>
<evidence type="ECO:0000313" key="2">
    <source>
        <dbReference type="EMBL" id="GAA4947822.1"/>
    </source>
</evidence>
<feature type="signal peptide" evidence="1">
    <location>
        <begin position="1"/>
        <end position="23"/>
    </location>
</feature>
<keyword evidence="3" id="KW-1185">Reference proteome</keyword>
<protein>
    <submittedName>
        <fullName evidence="2">Uncharacterized protein</fullName>
    </submittedName>
</protein>
<dbReference type="RefSeq" id="WP_345423806.1">
    <property type="nucleotide sequence ID" value="NZ_AP031496.1"/>
</dbReference>
<comment type="caution">
    <text evidence="2">The sequence shown here is derived from an EMBL/GenBank/DDBJ whole genome shotgun (WGS) entry which is preliminary data.</text>
</comment>
<name>A0AAV3U4G9_9ALTE</name>
<proteinExistence type="predicted"/>
<organism evidence="2 3">
    <name type="scientific">Halioxenophilus aromaticivorans</name>
    <dbReference type="NCBI Taxonomy" id="1306992"/>
    <lineage>
        <taxon>Bacteria</taxon>
        <taxon>Pseudomonadati</taxon>
        <taxon>Pseudomonadota</taxon>
        <taxon>Gammaproteobacteria</taxon>
        <taxon>Alteromonadales</taxon>
        <taxon>Alteromonadaceae</taxon>
        <taxon>Halioxenophilus</taxon>
    </lineage>
</organism>
<feature type="chain" id="PRO_5043607246" evidence="1">
    <location>
        <begin position="24"/>
        <end position="178"/>
    </location>
</feature>
<dbReference type="Proteomes" id="UP001409585">
    <property type="component" value="Unassembled WGS sequence"/>
</dbReference>
<reference evidence="3" key="1">
    <citation type="journal article" date="2019" name="Int. J. Syst. Evol. Microbiol.">
        <title>The Global Catalogue of Microorganisms (GCM) 10K type strain sequencing project: providing services to taxonomists for standard genome sequencing and annotation.</title>
        <authorList>
            <consortium name="The Broad Institute Genomics Platform"/>
            <consortium name="The Broad Institute Genome Sequencing Center for Infectious Disease"/>
            <person name="Wu L."/>
            <person name="Ma J."/>
        </authorList>
    </citation>
    <scope>NUCLEOTIDE SEQUENCE [LARGE SCALE GENOMIC DNA]</scope>
    <source>
        <strain evidence="3">JCM 19134</strain>
    </source>
</reference>
<gene>
    <name evidence="2" type="ORF">GCM10025791_29540</name>
</gene>
<evidence type="ECO:0000256" key="1">
    <source>
        <dbReference type="SAM" id="SignalP"/>
    </source>
</evidence>
<keyword evidence="1" id="KW-0732">Signal</keyword>
<dbReference type="EMBL" id="BAABLX010000027">
    <property type="protein sequence ID" value="GAA4947822.1"/>
    <property type="molecule type" value="Genomic_DNA"/>
</dbReference>
<sequence>MYIKHAFFVLLMALMVLFCSACATKKQGVLGLPPVDASNHYRQTHAFNTGDRARVLSAAVTTLQELGYNITVAESQLGLVTASKTINNTNAFDTALATLGAILREETTARKQTQEITISIVALPSQTGENTRIRTAFQRTTRDTQGTITKKETLTDPELYRSFYQRVSKSHFLQAHYL</sequence>
<accession>A0AAV3U4G9</accession>